<dbReference type="AlphaFoldDB" id="A0A0A9BCB2"/>
<organism evidence="1">
    <name type="scientific">Arundo donax</name>
    <name type="common">Giant reed</name>
    <name type="synonym">Donax arundinaceus</name>
    <dbReference type="NCBI Taxonomy" id="35708"/>
    <lineage>
        <taxon>Eukaryota</taxon>
        <taxon>Viridiplantae</taxon>
        <taxon>Streptophyta</taxon>
        <taxon>Embryophyta</taxon>
        <taxon>Tracheophyta</taxon>
        <taxon>Spermatophyta</taxon>
        <taxon>Magnoliopsida</taxon>
        <taxon>Liliopsida</taxon>
        <taxon>Poales</taxon>
        <taxon>Poaceae</taxon>
        <taxon>PACMAD clade</taxon>
        <taxon>Arundinoideae</taxon>
        <taxon>Arundineae</taxon>
        <taxon>Arundo</taxon>
    </lineage>
</organism>
<reference evidence="1" key="2">
    <citation type="journal article" date="2015" name="Data Brief">
        <title>Shoot transcriptome of the giant reed, Arundo donax.</title>
        <authorList>
            <person name="Barrero R.A."/>
            <person name="Guerrero F.D."/>
            <person name="Moolhuijzen P."/>
            <person name="Goolsby J.A."/>
            <person name="Tidwell J."/>
            <person name="Bellgard S.E."/>
            <person name="Bellgard M.I."/>
        </authorList>
    </citation>
    <scope>NUCLEOTIDE SEQUENCE</scope>
    <source>
        <tissue evidence="1">Shoot tissue taken approximately 20 cm above the soil surface</tissue>
    </source>
</reference>
<reference evidence="1" key="1">
    <citation type="submission" date="2014-09" db="EMBL/GenBank/DDBJ databases">
        <authorList>
            <person name="Magalhaes I.L.F."/>
            <person name="Oliveira U."/>
            <person name="Santos F.R."/>
            <person name="Vidigal T.H.D.A."/>
            <person name="Brescovit A.D."/>
            <person name="Santos A.J."/>
        </authorList>
    </citation>
    <scope>NUCLEOTIDE SEQUENCE</scope>
    <source>
        <tissue evidence="1">Shoot tissue taken approximately 20 cm above the soil surface</tissue>
    </source>
</reference>
<name>A0A0A9BCB2_ARUDO</name>
<proteinExistence type="predicted"/>
<protein>
    <submittedName>
        <fullName evidence="1">Uncharacterized protein</fullName>
    </submittedName>
</protein>
<sequence>MQSTNITKPRQFLTFHMKS</sequence>
<dbReference type="EMBL" id="GBRH01236311">
    <property type="protein sequence ID" value="JAD61584.1"/>
    <property type="molecule type" value="Transcribed_RNA"/>
</dbReference>
<accession>A0A0A9BCB2</accession>
<evidence type="ECO:0000313" key="1">
    <source>
        <dbReference type="EMBL" id="JAD61584.1"/>
    </source>
</evidence>